<evidence type="ECO:0000313" key="3">
    <source>
        <dbReference type="Proteomes" id="UP000189857"/>
    </source>
</evidence>
<keyword evidence="1" id="KW-0472">Membrane</keyword>
<evidence type="ECO:0000313" key="2">
    <source>
        <dbReference type="EMBL" id="SJZ74166.1"/>
    </source>
</evidence>
<organism evidence="2 3">
    <name type="scientific">Eubacterium ruminantium</name>
    <dbReference type="NCBI Taxonomy" id="42322"/>
    <lineage>
        <taxon>Bacteria</taxon>
        <taxon>Bacillati</taxon>
        <taxon>Bacillota</taxon>
        <taxon>Clostridia</taxon>
        <taxon>Eubacteriales</taxon>
        <taxon>Eubacteriaceae</taxon>
        <taxon>Eubacterium</taxon>
    </lineage>
</organism>
<sequence>MGLQLKGDPEEIDKILKSSENVYYFDDAGIDDTEVVSLYSRARHVKDEYEFQYETTFTREKEVVSGMRTSAIYVGICIAVYALYIIVEMLFFRAPELITTWRSILAVIHVILMFFVFLVTVCILLPCSINFLKQCYMYFLYTGKAKKWDDARDKYHTININDEREFLKRKLSDYERLFGEFEKIDKSRTALFHTKEEQLQVNELVKSINKNTIDEMHRFINHIDYKAPNYVDKKDISGWWALLNAAIVLAIAFYSLASGML</sequence>
<gene>
    <name evidence="2" type="ORF">SAMN02745110_01475</name>
</gene>
<reference evidence="2 3" key="1">
    <citation type="submission" date="2017-02" db="EMBL/GenBank/DDBJ databases">
        <authorList>
            <person name="Peterson S.W."/>
        </authorList>
    </citation>
    <scope>NUCLEOTIDE SEQUENCE [LARGE SCALE GENOMIC DNA]</scope>
    <source>
        <strain evidence="2 3">ATCC 17233</strain>
    </source>
</reference>
<keyword evidence="1" id="KW-1133">Transmembrane helix</keyword>
<dbReference type="RefSeq" id="WP_078787309.1">
    <property type="nucleotide sequence ID" value="NZ_FMTO01000007.1"/>
</dbReference>
<feature type="transmembrane region" description="Helical" evidence="1">
    <location>
        <begin position="239"/>
        <end position="257"/>
    </location>
</feature>
<dbReference type="EMBL" id="FUXA01000008">
    <property type="protein sequence ID" value="SJZ74166.1"/>
    <property type="molecule type" value="Genomic_DNA"/>
</dbReference>
<protein>
    <submittedName>
        <fullName evidence="2">Uncharacterized protein</fullName>
    </submittedName>
</protein>
<proteinExistence type="predicted"/>
<name>A0A1T4N4W3_9FIRM</name>
<feature type="transmembrane region" description="Helical" evidence="1">
    <location>
        <begin position="104"/>
        <end position="127"/>
    </location>
</feature>
<dbReference type="OrthoDB" id="2082359at2"/>
<evidence type="ECO:0000256" key="1">
    <source>
        <dbReference type="SAM" id="Phobius"/>
    </source>
</evidence>
<accession>A0A1T4N4W3</accession>
<feature type="transmembrane region" description="Helical" evidence="1">
    <location>
        <begin position="71"/>
        <end position="92"/>
    </location>
</feature>
<dbReference type="Proteomes" id="UP000189857">
    <property type="component" value="Unassembled WGS sequence"/>
</dbReference>
<dbReference type="AlphaFoldDB" id="A0A1T4N4W3"/>
<keyword evidence="3" id="KW-1185">Reference proteome</keyword>
<keyword evidence="1" id="KW-0812">Transmembrane</keyword>